<dbReference type="InterPro" id="IPR006571">
    <property type="entry name" value="TLDc_dom"/>
</dbReference>
<dbReference type="Pfam" id="PF07534">
    <property type="entry name" value="TLD"/>
    <property type="match status" value="1"/>
</dbReference>
<gene>
    <name evidence="3" type="ORF">PLOB_00041848</name>
</gene>
<sequence length="276" mass="31301">EKVTIGINPYYFVIYATLFASVFPLRSFSPLAFRLFSDRHILNYLRNEKLICSDETLVSLREQLVAEAKFYHLEGLISQLCPQPKVFKESSIITSFDDENTLLSWMSDEPSDAKWGILYKATRDGFKPANFHKRCDGKSPTLVVIKSGENIFGGYARKPWSSPEGHVFDDQASEKSFLFSLKNPSGYPPEKILPFPDPHSKDACVKGAVKSRADFGPTFGEYGNTIDLSTLTGKTNRVGFAKIRQGFRTKYTEEQDYFNGYELYVVDELEVFGLTK</sequence>
<keyword evidence="1" id="KW-1133">Transmembrane helix</keyword>
<dbReference type="EMBL" id="CALNXK010000665">
    <property type="protein sequence ID" value="CAH3188927.1"/>
    <property type="molecule type" value="Genomic_DNA"/>
</dbReference>
<evidence type="ECO:0000313" key="4">
    <source>
        <dbReference type="Proteomes" id="UP001159405"/>
    </source>
</evidence>
<evidence type="ECO:0000313" key="3">
    <source>
        <dbReference type="EMBL" id="CAH3188927.1"/>
    </source>
</evidence>
<dbReference type="PROSITE" id="PS51886">
    <property type="entry name" value="TLDC"/>
    <property type="match status" value="1"/>
</dbReference>
<proteinExistence type="predicted"/>
<dbReference type="SUPFAM" id="SSF54695">
    <property type="entry name" value="POZ domain"/>
    <property type="match status" value="1"/>
</dbReference>
<keyword evidence="4" id="KW-1185">Reference proteome</keyword>
<dbReference type="InterPro" id="IPR011333">
    <property type="entry name" value="SKP1/BTB/POZ_sf"/>
</dbReference>
<evidence type="ECO:0000256" key="1">
    <source>
        <dbReference type="SAM" id="Phobius"/>
    </source>
</evidence>
<feature type="non-terminal residue" evidence="3">
    <location>
        <position position="1"/>
    </location>
</feature>
<dbReference type="Gene3D" id="3.30.710.10">
    <property type="entry name" value="Potassium Channel Kv1.1, Chain A"/>
    <property type="match status" value="1"/>
</dbReference>
<comment type="caution">
    <text evidence="3">The sequence shown here is derived from an EMBL/GenBank/DDBJ whole genome shotgun (WGS) entry which is preliminary data.</text>
</comment>
<protein>
    <recommendedName>
        <fullName evidence="2">TLDc domain-containing protein</fullName>
    </recommendedName>
</protein>
<feature type="transmembrane region" description="Helical" evidence="1">
    <location>
        <begin position="12"/>
        <end position="36"/>
    </location>
</feature>
<dbReference type="SMART" id="SM00584">
    <property type="entry name" value="TLDc"/>
    <property type="match status" value="1"/>
</dbReference>
<name>A0ABN8SB34_9CNID</name>
<keyword evidence="1" id="KW-0812">Transmembrane</keyword>
<dbReference type="PANTHER" id="PTHR23354">
    <property type="entry name" value="NUCLEOLAR PROTEIN 7/ESTROGEN RECEPTOR COACTIVATOR-RELATED"/>
    <property type="match status" value="1"/>
</dbReference>
<dbReference type="Proteomes" id="UP001159405">
    <property type="component" value="Unassembled WGS sequence"/>
</dbReference>
<accession>A0ABN8SB34</accession>
<organism evidence="3 4">
    <name type="scientific">Porites lobata</name>
    <dbReference type="NCBI Taxonomy" id="104759"/>
    <lineage>
        <taxon>Eukaryota</taxon>
        <taxon>Metazoa</taxon>
        <taxon>Cnidaria</taxon>
        <taxon>Anthozoa</taxon>
        <taxon>Hexacorallia</taxon>
        <taxon>Scleractinia</taxon>
        <taxon>Fungiina</taxon>
        <taxon>Poritidae</taxon>
        <taxon>Porites</taxon>
    </lineage>
</organism>
<evidence type="ECO:0000259" key="2">
    <source>
        <dbReference type="PROSITE" id="PS51886"/>
    </source>
</evidence>
<dbReference type="PANTHER" id="PTHR23354:SF122">
    <property type="entry name" value="GTPASE-ACTIVATING PROTEIN SKYWALKER"/>
    <property type="match status" value="1"/>
</dbReference>
<feature type="domain" description="TLDc" evidence="2">
    <location>
        <begin position="92"/>
        <end position="275"/>
    </location>
</feature>
<keyword evidence="1" id="KW-0472">Membrane</keyword>
<reference evidence="3 4" key="1">
    <citation type="submission" date="2022-05" db="EMBL/GenBank/DDBJ databases">
        <authorList>
            <consortium name="Genoscope - CEA"/>
            <person name="William W."/>
        </authorList>
    </citation>
    <scope>NUCLEOTIDE SEQUENCE [LARGE SCALE GENOMIC DNA]</scope>
</reference>